<dbReference type="InterPro" id="IPR000358">
    <property type="entry name" value="RNR_small_fam"/>
</dbReference>
<gene>
    <name evidence="7" type="ORF">KB57_136</name>
</gene>
<dbReference type="Gene3D" id="1.10.620.20">
    <property type="entry name" value="Ribonucleotide Reductase, subunit A"/>
    <property type="match status" value="1"/>
</dbReference>
<keyword evidence="8" id="KW-1185">Reference proteome</keyword>
<dbReference type="EC" id="1.17.4.1" evidence="3"/>
<proteinExistence type="inferred from homology"/>
<dbReference type="Proteomes" id="UP000203990">
    <property type="component" value="Segment"/>
</dbReference>
<reference evidence="7 8" key="1">
    <citation type="submission" date="2015-10" db="EMBL/GenBank/DDBJ databases">
        <title>Complete genome sequence of Klebsiella pneumoniae bacteriophage vB_KpnM_KB57.</title>
        <authorList>
            <person name="Volozhantsev N.V."/>
            <person name="Popova A.V."/>
            <person name="Krasilnikova V.M."/>
            <person name="Bogun A.G."/>
        </authorList>
    </citation>
    <scope>NUCLEOTIDE SEQUENCE [LARGE SCALE GENOMIC DNA]</scope>
</reference>
<comment type="cofactor">
    <cofactor evidence="1">
        <name>Fe cation</name>
        <dbReference type="ChEBI" id="CHEBI:24875"/>
    </cofactor>
</comment>
<dbReference type="InterPro" id="IPR033909">
    <property type="entry name" value="RNR_small"/>
</dbReference>
<dbReference type="Pfam" id="PF00268">
    <property type="entry name" value="Ribonuc_red_sm"/>
    <property type="match status" value="1"/>
</dbReference>
<dbReference type="CDD" id="cd01049">
    <property type="entry name" value="RNRR2"/>
    <property type="match status" value="1"/>
</dbReference>
<dbReference type="OrthoDB" id="4477at10239"/>
<evidence type="ECO:0000313" key="8">
    <source>
        <dbReference type="Proteomes" id="UP000203990"/>
    </source>
</evidence>
<comment type="similarity">
    <text evidence="2">Belongs to the ribonucleoside diphosphate reductase small chain family.</text>
</comment>
<dbReference type="InterPro" id="IPR009078">
    <property type="entry name" value="Ferritin-like_SF"/>
</dbReference>
<evidence type="ECO:0000313" key="7">
    <source>
        <dbReference type="EMBL" id="ALM02523.1"/>
    </source>
</evidence>
<dbReference type="KEGG" id="vg:26523102"/>
<evidence type="ECO:0000256" key="5">
    <source>
        <dbReference type="ARBA" id="ARBA00023002"/>
    </source>
</evidence>
<organism evidence="7 8">
    <name type="scientific">Klebsiella phage vB_KpnM_KB57</name>
    <dbReference type="NCBI Taxonomy" id="1719140"/>
    <lineage>
        <taxon>Viruses</taxon>
        <taxon>Duplodnaviria</taxon>
        <taxon>Heunggongvirae</taxon>
        <taxon>Uroviricota</taxon>
        <taxon>Caudoviricetes</taxon>
        <taxon>Vequintavirinae</taxon>
        <taxon>Mydovirus</taxon>
        <taxon>Mydovirus KB57</taxon>
    </lineage>
</organism>
<keyword evidence="4" id="KW-0479">Metal-binding</keyword>
<dbReference type="EMBL" id="KT934943">
    <property type="protein sequence ID" value="ALM02523.1"/>
    <property type="molecule type" value="Genomic_DNA"/>
</dbReference>
<keyword evidence="6" id="KW-0408">Iron</keyword>
<keyword evidence="5" id="KW-0560">Oxidoreductase</keyword>
<dbReference type="UniPathway" id="UPA00326"/>
<accession>A0A0S1S176</accession>
<protein>
    <recommendedName>
        <fullName evidence="3">ribonucleoside-diphosphate reductase</fullName>
        <ecNumber evidence="3">1.17.4.1</ecNumber>
    </recommendedName>
</protein>
<dbReference type="GO" id="GO:0004748">
    <property type="term" value="F:ribonucleoside-diphosphate reductase activity, thioredoxin disulfide as acceptor"/>
    <property type="evidence" value="ECO:0007669"/>
    <property type="project" value="UniProtKB-EC"/>
</dbReference>
<sequence>MAVFNVENTAHKTGDYPLFLGQQMGMYDSINKKYPQLFDLYKKQKEQDWSEDEVELSQSITDFATCSKSTYDVMVQTLMWQWEADSVAAQSIICLFAPFITNSELFAMMMKQSEIEVLHALTYSDIVRQCLPNSRQIIEDIQNNQAVLERSGVIVKFMRELEILGARYRIDPDSVDKEEIRRGILRAMFSLLGLEGIEFISSFACTFALAEQGVFVQVGQLVQKIMLDEMLHTKMDFGVIDILLKDPVWKASFIAIKHELKAILDEVRTNEYGWGDYLFSEGRAIIGLNAPLLKDWTDWNCAPIYDYYGIEKDFVAPKRDPLPFMDVWMNPSKQQNANQEQTNTDYRLNATVNDAEDEVWDF</sequence>
<evidence type="ECO:0000256" key="2">
    <source>
        <dbReference type="ARBA" id="ARBA00009303"/>
    </source>
</evidence>
<evidence type="ECO:0000256" key="3">
    <source>
        <dbReference type="ARBA" id="ARBA00012274"/>
    </source>
</evidence>
<dbReference type="InterPro" id="IPR012348">
    <property type="entry name" value="RNR-like"/>
</dbReference>
<name>A0A0S1S176_9CAUD</name>
<dbReference type="SUPFAM" id="SSF47240">
    <property type="entry name" value="Ferritin-like"/>
    <property type="match status" value="1"/>
</dbReference>
<evidence type="ECO:0000256" key="6">
    <source>
        <dbReference type="ARBA" id="ARBA00023004"/>
    </source>
</evidence>
<dbReference type="GO" id="GO:0046872">
    <property type="term" value="F:metal ion binding"/>
    <property type="evidence" value="ECO:0007669"/>
    <property type="project" value="UniProtKB-KW"/>
</dbReference>
<dbReference type="PANTHER" id="PTHR23409:SF18">
    <property type="entry name" value="RIBONUCLEOSIDE-DIPHOSPHATE REDUCTASE SUBUNIT M2"/>
    <property type="match status" value="1"/>
</dbReference>
<dbReference type="GeneID" id="26523102"/>
<dbReference type="GO" id="GO:0009263">
    <property type="term" value="P:deoxyribonucleotide biosynthetic process"/>
    <property type="evidence" value="ECO:0007669"/>
    <property type="project" value="InterPro"/>
</dbReference>
<dbReference type="PANTHER" id="PTHR23409">
    <property type="entry name" value="RIBONUCLEOSIDE-DIPHOSPHATE REDUCTASE SMALL CHAIN"/>
    <property type="match status" value="1"/>
</dbReference>
<evidence type="ECO:0000256" key="4">
    <source>
        <dbReference type="ARBA" id="ARBA00022723"/>
    </source>
</evidence>
<dbReference type="RefSeq" id="YP_009187749.1">
    <property type="nucleotide sequence ID" value="NC_028659.1"/>
</dbReference>
<evidence type="ECO:0000256" key="1">
    <source>
        <dbReference type="ARBA" id="ARBA00001962"/>
    </source>
</evidence>